<keyword evidence="3" id="KW-0808">Transferase</keyword>
<dbReference type="Pfam" id="PF13477">
    <property type="entry name" value="Glyco_trans_4_2"/>
    <property type="match status" value="1"/>
</dbReference>
<dbReference type="PANTHER" id="PTHR45947:SF14">
    <property type="entry name" value="SLL1723 PROTEIN"/>
    <property type="match status" value="1"/>
</dbReference>
<feature type="domain" description="Glycosyltransferase subfamily 4-like N-terminal" evidence="2">
    <location>
        <begin position="15"/>
        <end position="156"/>
    </location>
</feature>
<dbReference type="Pfam" id="PF00534">
    <property type="entry name" value="Glycos_transf_1"/>
    <property type="match status" value="1"/>
</dbReference>
<dbReference type="CDD" id="cd03808">
    <property type="entry name" value="GT4_CapM-like"/>
    <property type="match status" value="1"/>
</dbReference>
<protein>
    <submittedName>
        <fullName evidence="3">Glycosyltransferase family 1 protein</fullName>
    </submittedName>
</protein>
<comment type="caution">
    <text evidence="3">The sequence shown here is derived from an EMBL/GenBank/DDBJ whole genome shotgun (WGS) entry which is preliminary data.</text>
</comment>
<reference evidence="3 4" key="1">
    <citation type="submission" date="2018-08" db="EMBL/GenBank/DDBJ databases">
        <title>A genome reference for cultivated species of the human gut microbiota.</title>
        <authorList>
            <person name="Zou Y."/>
            <person name="Xue W."/>
            <person name="Luo G."/>
        </authorList>
    </citation>
    <scope>NUCLEOTIDE SEQUENCE [LARGE SCALE GENOMIC DNA]</scope>
    <source>
        <strain evidence="3 4">AF18-46</strain>
    </source>
</reference>
<feature type="domain" description="Glycosyl transferase family 1" evidence="1">
    <location>
        <begin position="195"/>
        <end position="344"/>
    </location>
</feature>
<dbReference type="AlphaFoldDB" id="A0A412PIF5"/>
<evidence type="ECO:0000259" key="1">
    <source>
        <dbReference type="Pfam" id="PF00534"/>
    </source>
</evidence>
<dbReference type="InterPro" id="IPR028098">
    <property type="entry name" value="Glyco_trans_4-like_N"/>
</dbReference>
<dbReference type="Proteomes" id="UP000284731">
    <property type="component" value="Unassembled WGS sequence"/>
</dbReference>
<sequence length="379" mass="43573">MERKVLIVTTIASMIKYFCMPLIDLLQKMGYEVQVACNFVDGNNISDEEIADFKRELTEKNVVYYQIPFSRKITDPKNYQCYKQLKQIVKQEKFSFIHCHTPIASLIARLVGRSTHTKVMYTAHGFHFFKGAPKKNWVLLYPAEWYASFMTDILITINQEDYMRAKNHMHAKHTMYIPGVGIDLNKFGKAQIDVQKKRTELNVPTDCTLLLSVGELNENKNHQRVIHALTQLPENVHYAIVGIDHLDGYNQKLAEELKVVDRVHILGYRKDVSEIYAMSDIFVFPSYREGLSVSLMEAMATGLPCVVSKIRGNADLIDESRGELFDPFSTESCLRAIRKVLDGDWASYKASNQAFIQNFSLEAVMTKMKEIYSLIEKIK</sequence>
<evidence type="ECO:0000313" key="4">
    <source>
        <dbReference type="Proteomes" id="UP000284731"/>
    </source>
</evidence>
<gene>
    <name evidence="3" type="ORF">DWX20_02455</name>
</gene>
<evidence type="ECO:0000259" key="2">
    <source>
        <dbReference type="Pfam" id="PF13477"/>
    </source>
</evidence>
<dbReference type="InterPro" id="IPR050194">
    <property type="entry name" value="Glycosyltransferase_grp1"/>
</dbReference>
<dbReference type="InterPro" id="IPR001296">
    <property type="entry name" value="Glyco_trans_1"/>
</dbReference>
<evidence type="ECO:0000313" key="3">
    <source>
        <dbReference type="EMBL" id="RGT57932.1"/>
    </source>
</evidence>
<dbReference type="RefSeq" id="WP_118764347.1">
    <property type="nucleotide sequence ID" value="NZ_CABJCF010000001.1"/>
</dbReference>
<organism evidence="3 4">
    <name type="scientific">Solobacterium moorei</name>
    <dbReference type="NCBI Taxonomy" id="102148"/>
    <lineage>
        <taxon>Bacteria</taxon>
        <taxon>Bacillati</taxon>
        <taxon>Bacillota</taxon>
        <taxon>Erysipelotrichia</taxon>
        <taxon>Erysipelotrichales</taxon>
        <taxon>Erysipelotrichaceae</taxon>
        <taxon>Solobacterium</taxon>
    </lineage>
</organism>
<proteinExistence type="predicted"/>
<dbReference type="GO" id="GO:0016757">
    <property type="term" value="F:glycosyltransferase activity"/>
    <property type="evidence" value="ECO:0007669"/>
    <property type="project" value="InterPro"/>
</dbReference>
<dbReference type="PANTHER" id="PTHR45947">
    <property type="entry name" value="SULFOQUINOVOSYL TRANSFERASE SQD2"/>
    <property type="match status" value="1"/>
</dbReference>
<name>A0A412PIF5_9FIRM</name>
<dbReference type="SUPFAM" id="SSF53756">
    <property type="entry name" value="UDP-Glycosyltransferase/glycogen phosphorylase"/>
    <property type="match status" value="1"/>
</dbReference>
<accession>A0A412PIF5</accession>
<dbReference type="Gene3D" id="3.40.50.2000">
    <property type="entry name" value="Glycogen Phosphorylase B"/>
    <property type="match status" value="2"/>
</dbReference>
<dbReference type="EMBL" id="QRWX01000001">
    <property type="protein sequence ID" value="RGT57932.1"/>
    <property type="molecule type" value="Genomic_DNA"/>
</dbReference>